<feature type="region of interest" description="Disordered" evidence="1">
    <location>
        <begin position="218"/>
        <end position="366"/>
    </location>
</feature>
<reference evidence="2" key="1">
    <citation type="submission" date="2018-07" db="EMBL/GenBank/DDBJ databases">
        <authorList>
            <person name="Quirk P.G."/>
            <person name="Krulwich T.A."/>
        </authorList>
    </citation>
    <scope>NUCLEOTIDE SEQUENCE</scope>
    <source>
        <strain evidence="2">96224</strain>
    </source>
</reference>
<feature type="compositionally biased region" description="Basic and acidic residues" evidence="1">
    <location>
        <begin position="111"/>
        <end position="120"/>
    </location>
</feature>
<dbReference type="AlphaFoldDB" id="A0A381L5Q3"/>
<sequence length="434" mass="48529">MNKTGSQLHNKKQDYINLRLFSKSSLAPKIIPRKSTTAVIEMNNFNASRDLTSKLTARKRNLSEFNNTVTSPVDRTGNGCEIRSEWMRGRPNARNQSSSWREETVPSIDISPDKNEELGDGKLFSDLPSPNLSACRIVSLKNSNTDMQERWSSFAIQAVHAVAEKAWEFCKNSAALFSGFHAGGGTKYKFKSGQGMEARFEAVESSVWPGEWHMINAVTPNPKLHDPKNRSSSRESTPVRSSKRCQIHPNKDSSLEKNWVVIPPMTSSPHHTRARAERNKSLTPSTTRLSNPKSHSAPSSRLATRPPPILQYAHQPKPRVSYASSASLKSPERASFASPRPSGTKTMCQDMPASPAHQQKKSHLISPEKTLCDTQREAQQWAAMIEKDEQQQDDSLRRLESRLKTMIREGKAALGTKIEMNSKTSGRSEPRNLL</sequence>
<feature type="region of interest" description="Disordered" evidence="1">
    <location>
        <begin position="412"/>
        <end position="434"/>
    </location>
</feature>
<name>A0A381L5Q3_BLUGR</name>
<evidence type="ECO:0000313" key="2">
    <source>
        <dbReference type="EMBL" id="SUZ08546.1"/>
    </source>
</evidence>
<evidence type="ECO:0000256" key="1">
    <source>
        <dbReference type="SAM" id="MobiDB-lite"/>
    </source>
</evidence>
<feature type="non-terminal residue" evidence="2">
    <location>
        <position position="434"/>
    </location>
</feature>
<dbReference type="OrthoDB" id="5138418at2759"/>
<dbReference type="EMBL" id="UIGY01000025">
    <property type="protein sequence ID" value="SUZ08546.1"/>
    <property type="molecule type" value="Genomic_DNA"/>
</dbReference>
<proteinExistence type="predicted"/>
<protein>
    <submittedName>
        <fullName evidence="2">BgtA-21063</fullName>
    </submittedName>
</protein>
<feature type="region of interest" description="Disordered" evidence="1">
    <location>
        <begin position="88"/>
        <end position="123"/>
    </location>
</feature>
<feature type="compositionally biased region" description="Basic and acidic residues" evidence="1">
    <location>
        <begin position="223"/>
        <end position="233"/>
    </location>
</feature>
<gene>
    <name evidence="2" type="ORF">BGT96224V2_LOCUS1733</name>
</gene>
<feature type="compositionally biased region" description="Polar residues" evidence="1">
    <location>
        <begin position="281"/>
        <end position="302"/>
    </location>
</feature>
<accession>A0A381L5Q3</accession>
<organism evidence="2">
    <name type="scientific">Blumeria graminis f. sp. tritici 96224</name>
    <dbReference type="NCBI Taxonomy" id="1268274"/>
    <lineage>
        <taxon>Eukaryota</taxon>
        <taxon>Fungi</taxon>
        <taxon>Dikarya</taxon>
        <taxon>Ascomycota</taxon>
        <taxon>Pezizomycotina</taxon>
        <taxon>Leotiomycetes</taxon>
        <taxon>Erysiphales</taxon>
        <taxon>Erysiphaceae</taxon>
        <taxon>Blumeria</taxon>
    </lineage>
</organism>